<name>A0A511YLZ1_9FLAO</name>
<dbReference type="Proteomes" id="UP000321863">
    <property type="component" value="Unassembled WGS sequence"/>
</dbReference>
<dbReference type="AlphaFoldDB" id="A0A511YLZ1"/>
<dbReference type="OrthoDB" id="1258277at2"/>
<evidence type="ECO:0000313" key="1">
    <source>
        <dbReference type="EMBL" id="GEN76222.1"/>
    </source>
</evidence>
<accession>A0A511YLZ1</accession>
<comment type="caution">
    <text evidence="1">The sequence shown here is derived from an EMBL/GenBank/DDBJ whole genome shotgun (WGS) entry which is preliminary data.</text>
</comment>
<dbReference type="RefSeq" id="WP_146941145.1">
    <property type="nucleotide sequence ID" value="NZ_BJYJ01000008.1"/>
</dbReference>
<gene>
    <name evidence="1" type="ORF">CHA01nite_19620</name>
</gene>
<reference evidence="1 2" key="1">
    <citation type="submission" date="2019-07" db="EMBL/GenBank/DDBJ databases">
        <title>Whole genome shotgun sequence of Chryseobacterium hagamense NBRC 105253.</title>
        <authorList>
            <person name="Hosoyama A."/>
            <person name="Uohara A."/>
            <person name="Ohji S."/>
            <person name="Ichikawa N."/>
        </authorList>
    </citation>
    <scope>NUCLEOTIDE SEQUENCE [LARGE SCALE GENOMIC DNA]</scope>
    <source>
        <strain evidence="1 2">NBRC 105253</strain>
    </source>
</reference>
<keyword evidence="2" id="KW-1185">Reference proteome</keyword>
<dbReference type="EMBL" id="BJYJ01000008">
    <property type="protein sequence ID" value="GEN76222.1"/>
    <property type="molecule type" value="Genomic_DNA"/>
</dbReference>
<evidence type="ECO:0000313" key="2">
    <source>
        <dbReference type="Proteomes" id="UP000321863"/>
    </source>
</evidence>
<sequence>MEFIPDIVCQIYFDGKSSEKIFSLLNLYLPKYEPLNLDYTYRQDSEKGFESNEEMIEYFVDTDHISQTFYWSQYVDNPDKISFGVNLTDDNKTIFSLTIDGTIALAEIYLHDLKQKLSSNIGVITFVNPAEYENGADFKERYQNF</sequence>
<protein>
    <submittedName>
        <fullName evidence="1">Uncharacterized protein</fullName>
    </submittedName>
</protein>
<proteinExistence type="predicted"/>
<organism evidence="1 2">
    <name type="scientific">Chryseobacterium hagamense</name>
    <dbReference type="NCBI Taxonomy" id="395935"/>
    <lineage>
        <taxon>Bacteria</taxon>
        <taxon>Pseudomonadati</taxon>
        <taxon>Bacteroidota</taxon>
        <taxon>Flavobacteriia</taxon>
        <taxon>Flavobacteriales</taxon>
        <taxon>Weeksellaceae</taxon>
        <taxon>Chryseobacterium group</taxon>
        <taxon>Chryseobacterium</taxon>
    </lineage>
</organism>